<dbReference type="STRING" id="1306519.BIW12_11775"/>
<dbReference type="PANTHER" id="PTHR45431:SF3">
    <property type="entry name" value="RHODANESE-LIKE DOMAIN-CONTAINING PROTEIN 15, CHLOROPLASTIC"/>
    <property type="match status" value="1"/>
</dbReference>
<evidence type="ECO:0000313" key="3">
    <source>
        <dbReference type="EMBL" id="APA00052.1"/>
    </source>
</evidence>
<dbReference type="InterPro" id="IPR052367">
    <property type="entry name" value="Thiosulfate_ST/Rhodanese-like"/>
</dbReference>
<gene>
    <name evidence="3" type="ORF">BIW12_11775</name>
</gene>
<accession>A0A1D9PBX3</accession>
<name>A0A1D9PBX3_9FLAO</name>
<dbReference type="KEGG" id="fcm:BIW12_11775"/>
<evidence type="ECO:0000259" key="2">
    <source>
        <dbReference type="PROSITE" id="PS50206"/>
    </source>
</evidence>
<proteinExistence type="predicted"/>
<dbReference type="RefSeq" id="WP_071185292.1">
    <property type="nucleotide sequence ID" value="NZ_CP017774.1"/>
</dbReference>
<dbReference type="OrthoDB" id="9808735at2"/>
<dbReference type="AlphaFoldDB" id="A0A1D9PBX3"/>
<dbReference type="SUPFAM" id="SSF52821">
    <property type="entry name" value="Rhodanese/Cell cycle control phosphatase"/>
    <property type="match status" value="1"/>
</dbReference>
<dbReference type="InterPro" id="IPR001763">
    <property type="entry name" value="Rhodanese-like_dom"/>
</dbReference>
<dbReference type="SMART" id="SM00450">
    <property type="entry name" value="RHOD"/>
    <property type="match status" value="1"/>
</dbReference>
<keyword evidence="1" id="KW-0732">Signal</keyword>
<organism evidence="3 4">
    <name type="scientific">Flavobacterium commune</name>
    <dbReference type="NCBI Taxonomy" id="1306519"/>
    <lineage>
        <taxon>Bacteria</taxon>
        <taxon>Pseudomonadati</taxon>
        <taxon>Bacteroidota</taxon>
        <taxon>Flavobacteriia</taxon>
        <taxon>Flavobacteriales</taxon>
        <taxon>Flavobacteriaceae</taxon>
        <taxon>Flavobacterium</taxon>
    </lineage>
</organism>
<dbReference type="CDD" id="cd00158">
    <property type="entry name" value="RHOD"/>
    <property type="match status" value="1"/>
</dbReference>
<sequence>MKSKIVFSLIFLFTLFSGKAQTTTNIKTVEVTAFAKEIKSTPKPQILDVRTPEEFGEGHIDNAVNIDWQNENFVKNTEKLNKNKAVYVYCRSGKRSLKASEKLSALGFKKIYNLDGGYLKWNAESKTAK</sequence>
<dbReference type="Proteomes" id="UP000178198">
    <property type="component" value="Chromosome"/>
</dbReference>
<feature type="signal peptide" evidence="1">
    <location>
        <begin position="1"/>
        <end position="22"/>
    </location>
</feature>
<dbReference type="PROSITE" id="PS50206">
    <property type="entry name" value="RHODANESE_3"/>
    <property type="match status" value="1"/>
</dbReference>
<dbReference type="Gene3D" id="3.40.250.10">
    <property type="entry name" value="Rhodanese-like domain"/>
    <property type="match status" value="1"/>
</dbReference>
<keyword evidence="4" id="KW-1185">Reference proteome</keyword>
<feature type="chain" id="PRO_5009444389" evidence="1">
    <location>
        <begin position="23"/>
        <end position="129"/>
    </location>
</feature>
<dbReference type="EMBL" id="CP017774">
    <property type="protein sequence ID" value="APA00052.1"/>
    <property type="molecule type" value="Genomic_DNA"/>
</dbReference>
<evidence type="ECO:0000313" key="4">
    <source>
        <dbReference type="Proteomes" id="UP000178198"/>
    </source>
</evidence>
<dbReference type="InterPro" id="IPR036873">
    <property type="entry name" value="Rhodanese-like_dom_sf"/>
</dbReference>
<protein>
    <submittedName>
        <fullName evidence="3">Rhodanese-like domain-containing protein</fullName>
    </submittedName>
</protein>
<reference evidence="3 4" key="1">
    <citation type="submission" date="2016-10" db="EMBL/GenBank/DDBJ databases">
        <title>Complete Genome Sequence of Flavobacterium sp. PK15.</title>
        <authorList>
            <person name="Ekwe A."/>
            <person name="Kim S.B."/>
        </authorList>
    </citation>
    <scope>NUCLEOTIDE SEQUENCE [LARGE SCALE GENOMIC DNA]</scope>
    <source>
        <strain evidence="3 4">PK15</strain>
    </source>
</reference>
<dbReference type="Pfam" id="PF00581">
    <property type="entry name" value="Rhodanese"/>
    <property type="match status" value="1"/>
</dbReference>
<evidence type="ECO:0000256" key="1">
    <source>
        <dbReference type="SAM" id="SignalP"/>
    </source>
</evidence>
<feature type="domain" description="Rhodanese" evidence="2">
    <location>
        <begin position="40"/>
        <end position="126"/>
    </location>
</feature>
<dbReference type="PANTHER" id="PTHR45431">
    <property type="entry name" value="RHODANESE-LIKE DOMAIN-CONTAINING PROTEIN 15, CHLOROPLASTIC"/>
    <property type="match status" value="1"/>
</dbReference>